<protein>
    <submittedName>
        <fullName evidence="1">Uncharacterized protein</fullName>
    </submittedName>
</protein>
<sequence length="70" mass="8404">MFLEKQNKIHAYKHKIVVIGNKKNPKACNRLPQKKRRQWNIREKLMVVHYLENNGGSKRGIAKYFNIQQK</sequence>
<dbReference type="AlphaFoldDB" id="U9SP68"/>
<dbReference type="Pfam" id="PF04218">
    <property type="entry name" value="CENP-B_N"/>
    <property type="match status" value="1"/>
</dbReference>
<dbReference type="GO" id="GO:0043565">
    <property type="term" value="F:sequence-specific DNA binding"/>
    <property type="evidence" value="ECO:0007669"/>
    <property type="project" value="InterPro"/>
</dbReference>
<reference evidence="1" key="1">
    <citation type="submission" date="2013-07" db="EMBL/GenBank/DDBJ databases">
        <title>The genome of an arbuscular mycorrhizal fungus provides insights into the evolution of the oldest plant symbiosis.</title>
        <authorList>
            <consortium name="DOE Joint Genome Institute"/>
            <person name="Tisserant E."/>
            <person name="Malbreil M."/>
            <person name="Kuo A."/>
            <person name="Kohler A."/>
            <person name="Symeonidi A."/>
            <person name="Balestrini R."/>
            <person name="Charron P."/>
            <person name="Duensing N."/>
            <person name="Frei-dit-Frey N."/>
            <person name="Gianinazzi-Pearson V."/>
            <person name="Gilbert B."/>
            <person name="Handa Y."/>
            <person name="Hijri M."/>
            <person name="Kaul R."/>
            <person name="Kawaguchi M."/>
            <person name="Krajinski F."/>
            <person name="Lammers P."/>
            <person name="Lapierre D."/>
            <person name="Masclaux F.G."/>
            <person name="Murat C."/>
            <person name="Morin E."/>
            <person name="Ndikumana S."/>
            <person name="Pagni M."/>
            <person name="Petitpierre D."/>
            <person name="Requena N."/>
            <person name="Rosikiewicz P."/>
            <person name="Riley R."/>
            <person name="Saito K."/>
            <person name="San Clemente H."/>
            <person name="Shapiro H."/>
            <person name="van Tuinen D."/>
            <person name="Becard G."/>
            <person name="Bonfante P."/>
            <person name="Paszkowski U."/>
            <person name="Shachar-Hill Y."/>
            <person name="Young J.P."/>
            <person name="Sanders I.R."/>
            <person name="Henrissat B."/>
            <person name="Rensing S.A."/>
            <person name="Grigoriev I.V."/>
            <person name="Corradi N."/>
            <person name="Roux C."/>
            <person name="Martin F."/>
        </authorList>
    </citation>
    <scope>NUCLEOTIDE SEQUENCE</scope>
    <source>
        <strain evidence="1">DAOM 197198</strain>
    </source>
</reference>
<dbReference type="EMBL" id="KI300956">
    <property type="protein sequence ID" value="ERZ95807.1"/>
    <property type="molecule type" value="Genomic_DNA"/>
</dbReference>
<dbReference type="InterPro" id="IPR007889">
    <property type="entry name" value="HTH_Psq"/>
</dbReference>
<name>U9SP68_RHIID</name>
<dbReference type="SUPFAM" id="SSF48295">
    <property type="entry name" value="TrpR-like"/>
    <property type="match status" value="1"/>
</dbReference>
<accession>U9SP68</accession>
<dbReference type="InterPro" id="IPR010921">
    <property type="entry name" value="Trp_repressor/repl_initiator"/>
</dbReference>
<evidence type="ECO:0000313" key="1">
    <source>
        <dbReference type="EMBL" id="ERZ95807.1"/>
    </source>
</evidence>
<proteinExistence type="predicted"/>
<organism evidence="1">
    <name type="scientific">Rhizophagus irregularis (strain DAOM 181602 / DAOM 197198 / MUCL 43194)</name>
    <name type="common">Arbuscular mycorrhizal fungus</name>
    <name type="synonym">Glomus intraradices</name>
    <dbReference type="NCBI Taxonomy" id="747089"/>
    <lineage>
        <taxon>Eukaryota</taxon>
        <taxon>Fungi</taxon>
        <taxon>Fungi incertae sedis</taxon>
        <taxon>Mucoromycota</taxon>
        <taxon>Glomeromycotina</taxon>
        <taxon>Glomeromycetes</taxon>
        <taxon>Glomerales</taxon>
        <taxon>Glomeraceae</taxon>
        <taxon>Rhizophagus</taxon>
    </lineage>
</organism>
<dbReference type="HOGENOM" id="CLU_2759133_0_0_1"/>
<gene>
    <name evidence="1" type="ORF">GLOINDRAFT_13259</name>
</gene>